<gene>
    <name evidence="1" type="ORF">WISP_141677</name>
</gene>
<name>A0ABQ9CM16_9PASS</name>
<evidence type="ECO:0000313" key="1">
    <source>
        <dbReference type="EMBL" id="KAJ7405130.1"/>
    </source>
</evidence>
<sequence length="80" mass="8993">MEFYKPLFTKLGFVDLEKNTYKDSDGANESLCQAPNAINMDKFGTPAKARIFTETCANEMMEIRCSGKSNLFITVVNETL</sequence>
<dbReference type="EMBL" id="WHWB01034726">
    <property type="protein sequence ID" value="KAJ7405130.1"/>
    <property type="molecule type" value="Genomic_DNA"/>
</dbReference>
<evidence type="ECO:0000313" key="2">
    <source>
        <dbReference type="Proteomes" id="UP001145742"/>
    </source>
</evidence>
<proteinExistence type="predicted"/>
<comment type="caution">
    <text evidence="1">The sequence shown here is derived from an EMBL/GenBank/DDBJ whole genome shotgun (WGS) entry which is preliminary data.</text>
</comment>
<dbReference type="Proteomes" id="UP001145742">
    <property type="component" value="Unassembled WGS sequence"/>
</dbReference>
<keyword evidence="2" id="KW-1185">Reference proteome</keyword>
<organism evidence="1 2">
    <name type="scientific">Willisornis vidua</name>
    <name type="common">Xingu scale-backed antbird</name>
    <dbReference type="NCBI Taxonomy" id="1566151"/>
    <lineage>
        <taxon>Eukaryota</taxon>
        <taxon>Metazoa</taxon>
        <taxon>Chordata</taxon>
        <taxon>Craniata</taxon>
        <taxon>Vertebrata</taxon>
        <taxon>Euteleostomi</taxon>
        <taxon>Archelosauria</taxon>
        <taxon>Archosauria</taxon>
        <taxon>Dinosauria</taxon>
        <taxon>Saurischia</taxon>
        <taxon>Theropoda</taxon>
        <taxon>Coelurosauria</taxon>
        <taxon>Aves</taxon>
        <taxon>Neognathae</taxon>
        <taxon>Neoaves</taxon>
        <taxon>Telluraves</taxon>
        <taxon>Australaves</taxon>
        <taxon>Passeriformes</taxon>
        <taxon>Thamnophilidae</taxon>
        <taxon>Willisornis</taxon>
    </lineage>
</organism>
<reference evidence="1" key="1">
    <citation type="submission" date="2019-10" db="EMBL/GenBank/DDBJ databases">
        <authorList>
            <person name="Soares A.E.R."/>
            <person name="Aleixo A."/>
            <person name="Schneider P."/>
            <person name="Miyaki C.Y."/>
            <person name="Schneider M.P."/>
            <person name="Mello C."/>
            <person name="Vasconcelos A.T.R."/>
        </authorList>
    </citation>
    <scope>NUCLEOTIDE SEQUENCE</scope>
    <source>
        <tissue evidence="1">Muscle</tissue>
    </source>
</reference>
<protein>
    <submittedName>
        <fullName evidence="1">Uncharacterized protein</fullName>
    </submittedName>
</protein>
<accession>A0ABQ9CM16</accession>